<dbReference type="OrthoDB" id="4062651at2759"/>
<dbReference type="InterPro" id="IPR001245">
    <property type="entry name" value="Ser-Thr/Tyr_kinase_cat_dom"/>
</dbReference>
<dbReference type="EMBL" id="JXTC01000259">
    <property type="protein sequence ID" value="PON74866.1"/>
    <property type="molecule type" value="Genomic_DNA"/>
</dbReference>
<gene>
    <name evidence="8" type="ORF">TorRG33x02_246400</name>
</gene>
<keyword evidence="3 5" id="KW-0547">Nucleotide-binding</keyword>
<evidence type="ECO:0000256" key="1">
    <source>
        <dbReference type="ARBA" id="ARBA00022679"/>
    </source>
</evidence>
<name>A0A2P5DNM0_TREOI</name>
<dbReference type="GO" id="GO:0005524">
    <property type="term" value="F:ATP binding"/>
    <property type="evidence" value="ECO:0007669"/>
    <property type="project" value="UniProtKB-UniRule"/>
</dbReference>
<dbReference type="InterPro" id="IPR051343">
    <property type="entry name" value="G-type_lectin_kinases/EP1-like"/>
</dbReference>
<dbReference type="Gene3D" id="3.30.200.20">
    <property type="entry name" value="Phosphorylase Kinase, domain 1"/>
    <property type="match status" value="1"/>
</dbReference>
<organism evidence="8 9">
    <name type="scientific">Trema orientale</name>
    <name type="common">Charcoal tree</name>
    <name type="synonym">Celtis orientalis</name>
    <dbReference type="NCBI Taxonomy" id="63057"/>
    <lineage>
        <taxon>Eukaryota</taxon>
        <taxon>Viridiplantae</taxon>
        <taxon>Streptophyta</taxon>
        <taxon>Embryophyta</taxon>
        <taxon>Tracheophyta</taxon>
        <taxon>Spermatophyta</taxon>
        <taxon>Magnoliopsida</taxon>
        <taxon>eudicotyledons</taxon>
        <taxon>Gunneridae</taxon>
        <taxon>Pentapetalae</taxon>
        <taxon>rosids</taxon>
        <taxon>fabids</taxon>
        <taxon>Rosales</taxon>
        <taxon>Cannabaceae</taxon>
        <taxon>Trema</taxon>
    </lineage>
</organism>
<dbReference type="PROSITE" id="PS50948">
    <property type="entry name" value="PAN"/>
    <property type="match status" value="1"/>
</dbReference>
<dbReference type="Proteomes" id="UP000237000">
    <property type="component" value="Unassembled WGS sequence"/>
</dbReference>
<dbReference type="InterPro" id="IPR017441">
    <property type="entry name" value="Protein_kinase_ATP_BS"/>
</dbReference>
<dbReference type="SUPFAM" id="SSF56112">
    <property type="entry name" value="Protein kinase-like (PK-like)"/>
    <property type="match status" value="1"/>
</dbReference>
<evidence type="ECO:0000256" key="2">
    <source>
        <dbReference type="ARBA" id="ARBA00022729"/>
    </source>
</evidence>
<keyword evidence="8" id="KW-0418">Kinase</keyword>
<evidence type="ECO:0000259" key="7">
    <source>
        <dbReference type="PROSITE" id="PS50948"/>
    </source>
</evidence>
<evidence type="ECO:0000313" key="8">
    <source>
        <dbReference type="EMBL" id="PON74866.1"/>
    </source>
</evidence>
<dbReference type="GO" id="GO:0004672">
    <property type="term" value="F:protein kinase activity"/>
    <property type="evidence" value="ECO:0007669"/>
    <property type="project" value="InterPro"/>
</dbReference>
<dbReference type="PANTHER" id="PTHR47976:SF116">
    <property type="entry name" value="RECEPTOR-LIKE SERINE_THREONINE-PROTEIN KINASE"/>
    <property type="match status" value="1"/>
</dbReference>
<accession>A0A2P5DNM0</accession>
<dbReference type="InterPro" id="IPR000719">
    <property type="entry name" value="Prot_kinase_dom"/>
</dbReference>
<dbReference type="Gene3D" id="1.10.510.10">
    <property type="entry name" value="Transferase(Phosphotransferase) domain 1"/>
    <property type="match status" value="1"/>
</dbReference>
<reference evidence="9" key="1">
    <citation type="submission" date="2016-06" db="EMBL/GenBank/DDBJ databases">
        <title>Parallel loss of symbiosis genes in relatives of nitrogen-fixing non-legume Parasponia.</title>
        <authorList>
            <person name="Van Velzen R."/>
            <person name="Holmer R."/>
            <person name="Bu F."/>
            <person name="Rutten L."/>
            <person name="Van Zeijl A."/>
            <person name="Liu W."/>
            <person name="Santuari L."/>
            <person name="Cao Q."/>
            <person name="Sharma T."/>
            <person name="Shen D."/>
            <person name="Roswanjaya Y."/>
            <person name="Wardhani T."/>
            <person name="Kalhor M.S."/>
            <person name="Jansen J."/>
            <person name="Van den Hoogen J."/>
            <person name="Gungor B."/>
            <person name="Hartog M."/>
            <person name="Hontelez J."/>
            <person name="Verver J."/>
            <person name="Yang W.-C."/>
            <person name="Schijlen E."/>
            <person name="Repin R."/>
            <person name="Schilthuizen M."/>
            <person name="Schranz E."/>
            <person name="Heidstra R."/>
            <person name="Miyata K."/>
            <person name="Fedorova E."/>
            <person name="Kohlen W."/>
            <person name="Bisseling T."/>
            <person name="Smit S."/>
            <person name="Geurts R."/>
        </authorList>
    </citation>
    <scope>NUCLEOTIDE SEQUENCE [LARGE SCALE GENOMIC DNA]</scope>
    <source>
        <strain evidence="9">cv. RG33-2</strain>
    </source>
</reference>
<protein>
    <submittedName>
        <fullName evidence="8">Tyrosine-protein kinase</fullName>
    </submittedName>
</protein>
<dbReference type="CDD" id="cd01098">
    <property type="entry name" value="PAN_AP_plant"/>
    <property type="match status" value="1"/>
</dbReference>
<comment type="caution">
    <text evidence="8">The sequence shown here is derived from an EMBL/GenBank/DDBJ whole genome shotgun (WGS) entry which is preliminary data.</text>
</comment>
<evidence type="ECO:0000256" key="4">
    <source>
        <dbReference type="ARBA" id="ARBA00022840"/>
    </source>
</evidence>
<keyword evidence="9" id="KW-1185">Reference proteome</keyword>
<evidence type="ECO:0000259" key="6">
    <source>
        <dbReference type="PROSITE" id="PS50011"/>
    </source>
</evidence>
<feature type="domain" description="Apple" evidence="7">
    <location>
        <begin position="78"/>
        <end position="151"/>
    </location>
</feature>
<evidence type="ECO:0000256" key="3">
    <source>
        <dbReference type="ARBA" id="ARBA00022741"/>
    </source>
</evidence>
<keyword evidence="1" id="KW-0808">Transferase</keyword>
<dbReference type="STRING" id="63057.A0A2P5DNM0"/>
<dbReference type="AlphaFoldDB" id="A0A2P5DNM0"/>
<dbReference type="InterPro" id="IPR011009">
    <property type="entry name" value="Kinase-like_dom_sf"/>
</dbReference>
<evidence type="ECO:0000313" key="9">
    <source>
        <dbReference type="Proteomes" id="UP000237000"/>
    </source>
</evidence>
<dbReference type="InterPro" id="IPR003609">
    <property type="entry name" value="Pan_app"/>
</dbReference>
<dbReference type="Pfam" id="PF08276">
    <property type="entry name" value="PAN_2"/>
    <property type="match status" value="1"/>
</dbReference>
<dbReference type="PROSITE" id="PS50011">
    <property type="entry name" value="PROTEIN_KINASE_DOM"/>
    <property type="match status" value="1"/>
</dbReference>
<proteinExistence type="predicted"/>
<dbReference type="InParanoid" id="A0A2P5DNM0"/>
<feature type="domain" description="Protein kinase" evidence="6">
    <location>
        <begin position="215"/>
        <end position="310"/>
    </location>
</feature>
<keyword evidence="4 5" id="KW-0067">ATP-binding</keyword>
<evidence type="ECO:0000256" key="5">
    <source>
        <dbReference type="PROSITE-ProRule" id="PRU10141"/>
    </source>
</evidence>
<keyword evidence="2" id="KW-0732">Signal</keyword>
<dbReference type="Pfam" id="PF07714">
    <property type="entry name" value="PK_Tyr_Ser-Thr"/>
    <property type="match status" value="1"/>
</dbReference>
<feature type="binding site" evidence="5">
    <location>
        <position position="242"/>
    </location>
    <ligand>
        <name>ATP</name>
        <dbReference type="ChEBI" id="CHEBI:30616"/>
    </ligand>
</feature>
<dbReference type="PROSITE" id="PS00107">
    <property type="entry name" value="PROTEIN_KINASE_ATP"/>
    <property type="match status" value="1"/>
</dbReference>
<dbReference type="PANTHER" id="PTHR47976">
    <property type="entry name" value="G-TYPE LECTIN S-RECEPTOR-LIKE SERINE/THREONINE-PROTEIN KINASE SD2-5"/>
    <property type="match status" value="1"/>
</dbReference>
<sequence>MVSNSLGEGEEEEEVTLLDSRLKGDADKEELTRACKVACWCIQDDEKKRPSMSHVVQVLMGFAEVGVPPVPLFLKRLAGSPMEAMDYRLTASGSESLAAQNTEECRLACLSNCSCTAYAYDEKCFIWKGDLFHLVPRSPHESGPYLHLRIAASHLTETKVANRKTTWIVTQNFWGCFFLGVVLVFVRKKYFATVSERVEDSLVLYRYRDLKLATNNFSEKLGEGGFGSVFLGTSNSTYIAVKRLKSLQQTEKQFRAEVKTIGAIQHVNLIHLRGFCAESSRRFLVYDYMRKGSLESLLFQRSPCNVLTLL</sequence>
<dbReference type="FunFam" id="3.30.200.20:FF:000178">
    <property type="entry name" value="serine/threonine-protein kinase PBS1-like"/>
    <property type="match status" value="1"/>
</dbReference>